<dbReference type="AlphaFoldDB" id="A0A7W3TJR9"/>
<dbReference type="RefSeq" id="WP_182685013.1">
    <property type="nucleotide sequence ID" value="NZ_JACHTF010000002.1"/>
</dbReference>
<comment type="caution">
    <text evidence="1">The sequence shown here is derived from an EMBL/GenBank/DDBJ whole genome shotgun (WGS) entry which is preliminary data.</text>
</comment>
<evidence type="ECO:0000313" key="2">
    <source>
        <dbReference type="Proteomes" id="UP000523196"/>
    </source>
</evidence>
<organism evidence="1 2">
    <name type="scientific">Marilutibacter spongiae</name>
    <dbReference type="NCBI Taxonomy" id="2025720"/>
    <lineage>
        <taxon>Bacteria</taxon>
        <taxon>Pseudomonadati</taxon>
        <taxon>Pseudomonadota</taxon>
        <taxon>Gammaproteobacteria</taxon>
        <taxon>Lysobacterales</taxon>
        <taxon>Lysobacteraceae</taxon>
        <taxon>Marilutibacter</taxon>
    </lineage>
</organism>
<gene>
    <name evidence="1" type="ORF">H4F98_02120</name>
</gene>
<sequence length="185" mass="20232">MKKLIAASIALVLLLAALWAAGPFWAVRGIRTAIAENDSAALSRHVDFPAVRSSLKAQADDYMARRAGEKVRESMLGAFALSVASNLSGAAIETMATPVGVGALLQGRSLWHRTSRDSVARNDLYKDVPARDPFQDARYRFESLSSFKATLVDDEGEEIDVTMTRHGLRWKISDIDLRLGDDDTP</sequence>
<dbReference type="InterPro" id="IPR021330">
    <property type="entry name" value="DUF2939"/>
</dbReference>
<name>A0A7W3TJR9_9GAMM</name>
<dbReference type="EMBL" id="JACHTF010000002">
    <property type="protein sequence ID" value="MBB1059364.1"/>
    <property type="molecule type" value="Genomic_DNA"/>
</dbReference>
<accession>A0A7W3TJR9</accession>
<keyword evidence="2" id="KW-1185">Reference proteome</keyword>
<evidence type="ECO:0000313" key="1">
    <source>
        <dbReference type="EMBL" id="MBB1059364.1"/>
    </source>
</evidence>
<dbReference type="Proteomes" id="UP000523196">
    <property type="component" value="Unassembled WGS sequence"/>
</dbReference>
<proteinExistence type="predicted"/>
<dbReference type="Pfam" id="PF11159">
    <property type="entry name" value="DUF2939"/>
    <property type="match status" value="1"/>
</dbReference>
<reference evidence="1 2" key="1">
    <citation type="submission" date="2020-08" db="EMBL/GenBank/DDBJ databases">
        <authorList>
            <person name="Xu S."/>
            <person name="Li A."/>
        </authorList>
    </citation>
    <scope>NUCLEOTIDE SEQUENCE [LARGE SCALE GENOMIC DNA]</scope>
    <source>
        <strain evidence="1 2">119BY6-57</strain>
    </source>
</reference>
<protein>
    <submittedName>
        <fullName evidence="1">DUF2939 domain-containing protein</fullName>
    </submittedName>
</protein>